<protein>
    <submittedName>
        <fullName evidence="1">Retron system putative HNH endonuclease</fullName>
    </submittedName>
</protein>
<keyword evidence="1" id="KW-0255">Endonuclease</keyword>
<keyword evidence="1" id="KW-0378">Hydrolase</keyword>
<dbReference type="Gene3D" id="1.10.30.50">
    <property type="match status" value="1"/>
</dbReference>
<name>A0ABT7VW20_9GAMM</name>
<dbReference type="NCBIfam" id="TIGR02646">
    <property type="entry name" value="retron system putative HNH endonuclease"/>
    <property type="match status" value="1"/>
</dbReference>
<proteinExistence type="predicted"/>
<keyword evidence="1" id="KW-0540">Nuclease</keyword>
<sequence>MMKFTRSAVPKCLKKYKQWGREYTAKQSPKFYWHRYKNRSVHDILLEELEQLTANHCTFCDGYPLGAQSRQTIEHFRPKSKYPKLAYVWHNLFLCCDVCQNAKGEHYDKKLIKPDAIDYEFNRYFKIKAKTGEIIINPVASDDDK</sequence>
<dbReference type="GO" id="GO:0004519">
    <property type="term" value="F:endonuclease activity"/>
    <property type="evidence" value="ECO:0007669"/>
    <property type="project" value="UniProtKB-KW"/>
</dbReference>
<feature type="non-terminal residue" evidence="1">
    <location>
        <position position="145"/>
    </location>
</feature>
<reference evidence="1" key="1">
    <citation type="submission" date="2023-06" db="EMBL/GenBank/DDBJ databases">
        <title>Uncultivated large filamentous bacteria from sulfidic sediments reveal new species and different genomic features in energy metabolism and defense.</title>
        <authorList>
            <person name="Fonseca A."/>
        </authorList>
    </citation>
    <scope>NUCLEOTIDE SEQUENCE</scope>
    <source>
        <strain evidence="1">HSG4</strain>
    </source>
</reference>
<evidence type="ECO:0000313" key="2">
    <source>
        <dbReference type="Proteomes" id="UP001171945"/>
    </source>
</evidence>
<gene>
    <name evidence="1" type="ORF">QUF54_10505</name>
</gene>
<comment type="caution">
    <text evidence="1">The sequence shown here is derived from an EMBL/GenBank/DDBJ whole genome shotgun (WGS) entry which is preliminary data.</text>
</comment>
<accession>A0ABT7VW20</accession>
<evidence type="ECO:0000313" key="1">
    <source>
        <dbReference type="EMBL" id="MDM8563772.1"/>
    </source>
</evidence>
<dbReference type="EMBL" id="JAUCGM010000861">
    <property type="protein sequence ID" value="MDM8563772.1"/>
    <property type="molecule type" value="Genomic_DNA"/>
</dbReference>
<organism evidence="1 2">
    <name type="scientific">Candidatus Marithioploca araucensis</name>
    <dbReference type="NCBI Taxonomy" id="70273"/>
    <lineage>
        <taxon>Bacteria</taxon>
        <taxon>Pseudomonadati</taxon>
        <taxon>Pseudomonadota</taxon>
        <taxon>Gammaproteobacteria</taxon>
        <taxon>Thiotrichales</taxon>
        <taxon>Thiotrichaceae</taxon>
        <taxon>Candidatus Marithioploca</taxon>
    </lineage>
</organism>
<keyword evidence="2" id="KW-1185">Reference proteome</keyword>
<dbReference type="InterPro" id="IPR013467">
    <property type="entry name" value="HNH78-like"/>
</dbReference>
<dbReference type="Proteomes" id="UP001171945">
    <property type="component" value="Unassembled WGS sequence"/>
</dbReference>